<dbReference type="InterPro" id="IPR036259">
    <property type="entry name" value="MFS_trans_sf"/>
</dbReference>
<dbReference type="PANTHER" id="PTHR23513:SF6">
    <property type="entry name" value="MAJOR FACILITATOR SUPERFAMILY ASSOCIATED DOMAIN-CONTAINING PROTEIN"/>
    <property type="match status" value="1"/>
</dbReference>
<feature type="compositionally biased region" description="Polar residues" evidence="6">
    <location>
        <begin position="441"/>
        <end position="450"/>
    </location>
</feature>
<dbReference type="RefSeq" id="WP_084148684.1">
    <property type="nucleotide sequence ID" value="NZ_BAAAOW010000007.1"/>
</dbReference>
<dbReference type="PANTHER" id="PTHR23513">
    <property type="entry name" value="INTEGRAL MEMBRANE EFFLUX PROTEIN-RELATED"/>
    <property type="match status" value="1"/>
</dbReference>
<dbReference type="EMBL" id="JDYK01000030">
    <property type="protein sequence ID" value="EWS79607.1"/>
    <property type="molecule type" value="Genomic_DNA"/>
</dbReference>
<dbReference type="eggNOG" id="COG2814">
    <property type="taxonomic scope" value="Bacteria"/>
</dbReference>
<gene>
    <name evidence="8" type="ORF">BF93_12765</name>
</gene>
<keyword evidence="4 7" id="KW-1133">Transmembrane helix</keyword>
<dbReference type="STRING" id="396014.BF93_12765"/>
<evidence type="ECO:0000256" key="3">
    <source>
        <dbReference type="ARBA" id="ARBA00022692"/>
    </source>
</evidence>
<feature type="transmembrane region" description="Helical" evidence="7">
    <location>
        <begin position="164"/>
        <end position="184"/>
    </location>
</feature>
<comment type="caution">
    <text evidence="8">The sequence shown here is derived from an EMBL/GenBank/DDBJ whole genome shotgun (WGS) entry which is preliminary data.</text>
</comment>
<evidence type="ECO:0000256" key="4">
    <source>
        <dbReference type="ARBA" id="ARBA00022989"/>
    </source>
</evidence>
<evidence type="ECO:0000256" key="7">
    <source>
        <dbReference type="SAM" id="Phobius"/>
    </source>
</evidence>
<accession>Z9JPD7</accession>
<feature type="transmembrane region" description="Helical" evidence="7">
    <location>
        <begin position="364"/>
        <end position="386"/>
    </location>
</feature>
<keyword evidence="2" id="KW-1003">Cell membrane</keyword>
<feature type="transmembrane region" description="Helical" evidence="7">
    <location>
        <begin position="276"/>
        <end position="294"/>
    </location>
</feature>
<evidence type="ECO:0000256" key="2">
    <source>
        <dbReference type="ARBA" id="ARBA00022475"/>
    </source>
</evidence>
<feature type="transmembrane region" description="Helical" evidence="7">
    <location>
        <begin position="228"/>
        <end position="256"/>
    </location>
</feature>
<feature type="transmembrane region" description="Helical" evidence="7">
    <location>
        <begin position="63"/>
        <end position="83"/>
    </location>
</feature>
<feature type="transmembrane region" description="Helical" evidence="7">
    <location>
        <begin position="398"/>
        <end position="416"/>
    </location>
</feature>
<evidence type="ECO:0000256" key="1">
    <source>
        <dbReference type="ARBA" id="ARBA00004651"/>
    </source>
</evidence>
<reference evidence="8 9" key="1">
    <citation type="submission" date="2014-02" db="EMBL/GenBank/DDBJ databases">
        <title>Genome sequence of Brachybacterium phenoliresistens strain W13A50.</title>
        <authorList>
            <person name="Wang X."/>
        </authorList>
    </citation>
    <scope>NUCLEOTIDE SEQUENCE [LARGE SCALE GENOMIC DNA]</scope>
    <source>
        <strain evidence="8 9">W13A50</strain>
    </source>
</reference>
<evidence type="ECO:0000256" key="5">
    <source>
        <dbReference type="ARBA" id="ARBA00023136"/>
    </source>
</evidence>
<protein>
    <submittedName>
        <fullName evidence="8">MFS transporter</fullName>
    </submittedName>
</protein>
<dbReference type="Proteomes" id="UP000023067">
    <property type="component" value="Unassembled WGS sequence"/>
</dbReference>
<feature type="region of interest" description="Disordered" evidence="6">
    <location>
        <begin position="419"/>
        <end position="450"/>
    </location>
</feature>
<dbReference type="HOGENOM" id="CLU_034180_13_2_11"/>
<feature type="region of interest" description="Disordered" evidence="6">
    <location>
        <begin position="1"/>
        <end position="23"/>
    </location>
</feature>
<evidence type="ECO:0000313" key="8">
    <source>
        <dbReference type="EMBL" id="EWS79607.1"/>
    </source>
</evidence>
<dbReference type="Gene3D" id="1.20.1250.20">
    <property type="entry name" value="MFS general substrate transporter like domains"/>
    <property type="match status" value="1"/>
</dbReference>
<feature type="transmembrane region" description="Helical" evidence="7">
    <location>
        <begin position="37"/>
        <end position="57"/>
    </location>
</feature>
<dbReference type="OrthoDB" id="9815525at2"/>
<dbReference type="InterPro" id="IPR011701">
    <property type="entry name" value="MFS"/>
</dbReference>
<keyword evidence="9" id="KW-1185">Reference proteome</keyword>
<name>Z9JPD7_9MICO</name>
<feature type="transmembrane region" description="Helical" evidence="7">
    <location>
        <begin position="120"/>
        <end position="143"/>
    </location>
</feature>
<evidence type="ECO:0000256" key="6">
    <source>
        <dbReference type="SAM" id="MobiDB-lite"/>
    </source>
</evidence>
<sequence>MSPAGPADAASAPRPARAPRPASTLGADFSRLWFARAASDAGTAIAMGALPLIAVRVLDASTFQVSLLTAVAGVAGALLALPLGPALEVRRKRPVMIAADLSRALLLASVPLAHSAGALTFAQLLVVAAGTALGGMVFGGASTAHLKNLVPREQRTAALGRLEATFWTLSTLGPALGGAIVQLLGATATLLVQAAGLVASALGIRAIRAPEPAPPAPGPPRRFLREASAGFTVAAAHPVLRPLLLNATLFAGFVAWTGPLELVLLLRGLDLPPWQYGLALALPCLGGVLGSWWAPRVSARLGQLPTLVWSGALRGLPVLALPFLPGGTPGLVLYIVATTLMLLVAGVFRPVYSALRMEATEDAVMTRVSTAFSLAARGAAPAFALAGGLCATLLGVRGALLVGVLGLIASGLVLPWRAGRPRPPTEEGPGPDPEIDGCAGQQPSGCGTIR</sequence>
<evidence type="ECO:0000313" key="9">
    <source>
        <dbReference type="Proteomes" id="UP000023067"/>
    </source>
</evidence>
<keyword evidence="3 7" id="KW-0812">Transmembrane</keyword>
<dbReference type="Pfam" id="PF07690">
    <property type="entry name" value="MFS_1"/>
    <property type="match status" value="1"/>
</dbReference>
<dbReference type="GO" id="GO:0005886">
    <property type="term" value="C:plasma membrane"/>
    <property type="evidence" value="ECO:0007669"/>
    <property type="project" value="UniProtKB-SubCell"/>
</dbReference>
<dbReference type="PATRIC" id="fig|396014.3.peg.3596"/>
<feature type="transmembrane region" description="Helical" evidence="7">
    <location>
        <begin position="331"/>
        <end position="352"/>
    </location>
</feature>
<dbReference type="CDD" id="cd06173">
    <property type="entry name" value="MFS_MefA_like"/>
    <property type="match status" value="1"/>
</dbReference>
<organism evidence="8 9">
    <name type="scientific">Brachybacterium phenoliresistens</name>
    <dbReference type="NCBI Taxonomy" id="396014"/>
    <lineage>
        <taxon>Bacteria</taxon>
        <taxon>Bacillati</taxon>
        <taxon>Actinomycetota</taxon>
        <taxon>Actinomycetes</taxon>
        <taxon>Micrococcales</taxon>
        <taxon>Dermabacteraceae</taxon>
        <taxon>Brachybacterium</taxon>
    </lineage>
</organism>
<dbReference type="GO" id="GO:0022857">
    <property type="term" value="F:transmembrane transporter activity"/>
    <property type="evidence" value="ECO:0007669"/>
    <property type="project" value="InterPro"/>
</dbReference>
<comment type="subcellular location">
    <subcellularLocation>
        <location evidence="1">Cell membrane</location>
        <topology evidence="1">Multi-pass membrane protein</topology>
    </subcellularLocation>
</comment>
<dbReference type="SUPFAM" id="SSF103473">
    <property type="entry name" value="MFS general substrate transporter"/>
    <property type="match status" value="1"/>
</dbReference>
<dbReference type="AlphaFoldDB" id="Z9JPD7"/>
<proteinExistence type="predicted"/>
<keyword evidence="5 7" id="KW-0472">Membrane</keyword>